<keyword evidence="3" id="KW-1185">Reference proteome</keyword>
<protein>
    <submittedName>
        <fullName evidence="2">Uncharacterized protein DUF3893</fullName>
    </submittedName>
</protein>
<dbReference type="AlphaFoldDB" id="A0A4R2J8R9"/>
<reference evidence="2 3" key="1">
    <citation type="submission" date="2019-03" db="EMBL/GenBank/DDBJ databases">
        <title>Genomic Encyclopedia of Type Strains, Phase IV (KMG-IV): sequencing the most valuable type-strain genomes for metagenomic binning, comparative biology and taxonomic classification.</title>
        <authorList>
            <person name="Goeker M."/>
        </authorList>
    </citation>
    <scope>NUCLEOTIDE SEQUENCE [LARGE SCALE GENOMIC DNA]</scope>
    <source>
        <strain evidence="2 3">DSM 45934</strain>
    </source>
</reference>
<proteinExistence type="predicted"/>
<feature type="domain" description="pPIWI-RE RNaseH" evidence="1">
    <location>
        <begin position="22"/>
        <end position="283"/>
    </location>
</feature>
<dbReference type="Pfam" id="PF13032">
    <property type="entry name" value="RNaseH_pPIWI_RE"/>
    <property type="match status" value="1"/>
</dbReference>
<organism evidence="2 3">
    <name type="scientific">Actinocrispum wychmicini</name>
    <dbReference type="NCBI Taxonomy" id="1213861"/>
    <lineage>
        <taxon>Bacteria</taxon>
        <taxon>Bacillati</taxon>
        <taxon>Actinomycetota</taxon>
        <taxon>Actinomycetes</taxon>
        <taxon>Pseudonocardiales</taxon>
        <taxon>Pseudonocardiaceae</taxon>
        <taxon>Actinocrispum</taxon>
    </lineage>
</organism>
<sequence length="305" mass="34497">MSAPAISPSNWEEPSITDAPAYLAFWLIRQNKRGWEGITRQVPVAVLVDPTGRTIHACAPKVAWMPLHRAQHEISRHHMLTDQKRTPEEITRFFERVLRSVAGQYPSLLLLPCAQNLRWGWPHLNNPDMGMDTIKFGQQPQDITRYPGLRHVRVRTTDRGEVSDSYAVNGKDEGHAAGYWIANDRIFFSTGEKPVSASRAVKAASKVVPRWKKDDLINARTKAMVWNARALEYTVAAKQAGDVADDWAAVTHDLRWATPHYDYSVSYPWPLMAAKQLAQYVMPLELLEEIEAEDDTLADSNDTGE</sequence>
<dbReference type="InterPro" id="IPR024996">
    <property type="entry name" value="RNaseH_pPIWI_RE"/>
</dbReference>
<evidence type="ECO:0000313" key="3">
    <source>
        <dbReference type="Proteomes" id="UP000295680"/>
    </source>
</evidence>
<evidence type="ECO:0000259" key="1">
    <source>
        <dbReference type="Pfam" id="PF13032"/>
    </source>
</evidence>
<dbReference type="EMBL" id="SLWS01000007">
    <property type="protein sequence ID" value="TCO55703.1"/>
    <property type="molecule type" value="Genomic_DNA"/>
</dbReference>
<comment type="caution">
    <text evidence="2">The sequence shown here is derived from an EMBL/GenBank/DDBJ whole genome shotgun (WGS) entry which is preliminary data.</text>
</comment>
<accession>A0A4R2J8R9</accession>
<gene>
    <name evidence="2" type="ORF">EV192_107125</name>
</gene>
<evidence type="ECO:0000313" key="2">
    <source>
        <dbReference type="EMBL" id="TCO55703.1"/>
    </source>
</evidence>
<name>A0A4R2J8R9_9PSEU</name>
<dbReference type="Proteomes" id="UP000295680">
    <property type="component" value="Unassembled WGS sequence"/>
</dbReference>